<gene>
    <name evidence="2" type="ORF">IV203_031915</name>
</gene>
<feature type="compositionally biased region" description="Basic and acidic residues" evidence="1">
    <location>
        <begin position="41"/>
        <end position="61"/>
    </location>
</feature>
<evidence type="ECO:0000313" key="2">
    <source>
        <dbReference type="EMBL" id="KAG7369172.1"/>
    </source>
</evidence>
<dbReference type="AlphaFoldDB" id="A0A9K3LW42"/>
<protein>
    <submittedName>
        <fullName evidence="2">Uncharacterized protein</fullName>
    </submittedName>
</protein>
<comment type="caution">
    <text evidence="2">The sequence shown here is derived from an EMBL/GenBank/DDBJ whole genome shotgun (WGS) entry which is preliminary data.</text>
</comment>
<dbReference type="Proteomes" id="UP000693970">
    <property type="component" value="Unassembled WGS sequence"/>
</dbReference>
<feature type="region of interest" description="Disordered" evidence="1">
    <location>
        <begin position="132"/>
        <end position="153"/>
    </location>
</feature>
<sequence>MSSMTASAMTTATATALMAAAGGSAYVLSTRNASSSSASLCDERDAAGQRSRDDEDAGHDHGYRIESHLMDRIGQKKYLANAKDQIPSTFRVLAIDIQEMRTRAFTGSCRLSHDKVFLEDVAPPKDVVLSTGNSTAEAATSESSRKNTRTMRAKKLKVPQKALVKSIVYCSSPQSQQHVGVELLEASVMDLNAYKLRKKQSIGTWEYDPGKYYQSKSQDEDVAPVPEKAGKGIVESGDVKDNKNILMEEDPTFVEMEAPWNQYAWMEELRLRINGHVHYDAPMEKSPVYERVLFGRSYKTTVPTVHRFTDFFIPFSFAKSNPDGVDSKQQMNVRACNKPHAVIANGAALQLVPSSLRLLQKLCKKADVPLFVIQDPRAWGGNTQASLEEALVAMRSTVKNRVISNALKQQGSLAFTRGRMLGQAETEAKWQLKDKKRRAKEMLGLDKRRQKKKEDWSQYDAAKLEKKLIDRNVIQRTVEDPETLVYSQAMIDVSEKCVQQRKLDVQESTSNPAKSSDEGTGSFASPTSEAMKM</sequence>
<feature type="region of interest" description="Disordered" evidence="1">
    <location>
        <begin position="500"/>
        <end position="533"/>
    </location>
</feature>
<evidence type="ECO:0000313" key="3">
    <source>
        <dbReference type="Proteomes" id="UP000693970"/>
    </source>
</evidence>
<accession>A0A9K3LW42</accession>
<feature type="region of interest" description="Disordered" evidence="1">
    <location>
        <begin position="38"/>
        <end position="61"/>
    </location>
</feature>
<dbReference type="OrthoDB" id="44590at2759"/>
<reference evidence="2" key="1">
    <citation type="journal article" date="2021" name="Sci. Rep.">
        <title>Diploid genomic architecture of Nitzschia inconspicua, an elite biomass production diatom.</title>
        <authorList>
            <person name="Oliver A."/>
            <person name="Podell S."/>
            <person name="Pinowska A."/>
            <person name="Traller J.C."/>
            <person name="Smith S.R."/>
            <person name="McClure R."/>
            <person name="Beliaev A."/>
            <person name="Bohutskyi P."/>
            <person name="Hill E.A."/>
            <person name="Rabines A."/>
            <person name="Zheng H."/>
            <person name="Allen L.Z."/>
            <person name="Kuo A."/>
            <person name="Grigoriev I.V."/>
            <person name="Allen A.E."/>
            <person name="Hazlebeck D."/>
            <person name="Allen E.E."/>
        </authorList>
    </citation>
    <scope>NUCLEOTIDE SEQUENCE</scope>
    <source>
        <strain evidence="2">Hildebrandi</strain>
    </source>
</reference>
<evidence type="ECO:0000256" key="1">
    <source>
        <dbReference type="SAM" id="MobiDB-lite"/>
    </source>
</evidence>
<dbReference type="EMBL" id="JAGRRH010000006">
    <property type="protein sequence ID" value="KAG7369172.1"/>
    <property type="molecule type" value="Genomic_DNA"/>
</dbReference>
<reference evidence="2" key="2">
    <citation type="submission" date="2021-04" db="EMBL/GenBank/DDBJ databases">
        <authorList>
            <person name="Podell S."/>
        </authorList>
    </citation>
    <scope>NUCLEOTIDE SEQUENCE</scope>
    <source>
        <strain evidence="2">Hildebrandi</strain>
    </source>
</reference>
<feature type="compositionally biased region" description="Polar residues" evidence="1">
    <location>
        <begin position="506"/>
        <end position="533"/>
    </location>
</feature>
<organism evidence="2 3">
    <name type="scientific">Nitzschia inconspicua</name>
    <dbReference type="NCBI Taxonomy" id="303405"/>
    <lineage>
        <taxon>Eukaryota</taxon>
        <taxon>Sar</taxon>
        <taxon>Stramenopiles</taxon>
        <taxon>Ochrophyta</taxon>
        <taxon>Bacillariophyta</taxon>
        <taxon>Bacillariophyceae</taxon>
        <taxon>Bacillariophycidae</taxon>
        <taxon>Bacillariales</taxon>
        <taxon>Bacillariaceae</taxon>
        <taxon>Nitzschia</taxon>
    </lineage>
</organism>
<name>A0A9K3LW42_9STRA</name>
<proteinExistence type="predicted"/>
<keyword evidence="3" id="KW-1185">Reference proteome</keyword>